<dbReference type="RefSeq" id="WP_171323101.1">
    <property type="nucleotide sequence ID" value="NZ_JABFBC010000001.1"/>
</dbReference>
<dbReference type="AlphaFoldDB" id="A0A849L0M0"/>
<dbReference type="PROSITE" id="PS51340">
    <property type="entry name" value="MOSC"/>
    <property type="match status" value="1"/>
</dbReference>
<dbReference type="GO" id="GO:0003824">
    <property type="term" value="F:catalytic activity"/>
    <property type="evidence" value="ECO:0007669"/>
    <property type="project" value="InterPro"/>
</dbReference>
<feature type="domain" description="MOSC" evidence="1">
    <location>
        <begin position="99"/>
        <end position="244"/>
    </location>
</feature>
<dbReference type="InterPro" id="IPR005303">
    <property type="entry name" value="MOCOS_middle"/>
</dbReference>
<dbReference type="Gene3D" id="2.40.33.20">
    <property type="entry name" value="PK beta-barrel domain-like"/>
    <property type="match status" value="1"/>
</dbReference>
<name>A0A849L0M0_9RHOB</name>
<evidence type="ECO:0000259" key="1">
    <source>
        <dbReference type="PROSITE" id="PS51340"/>
    </source>
</evidence>
<evidence type="ECO:0000313" key="2">
    <source>
        <dbReference type="EMBL" id="NNU79818.1"/>
    </source>
</evidence>
<dbReference type="InterPro" id="IPR011037">
    <property type="entry name" value="Pyrv_Knase-like_insert_dom_sf"/>
</dbReference>
<dbReference type="SUPFAM" id="SSF50800">
    <property type="entry name" value="PK beta-barrel domain-like"/>
    <property type="match status" value="1"/>
</dbReference>
<proteinExistence type="predicted"/>
<accession>A0A849L0M0</accession>
<dbReference type="EMBL" id="JABFBC010000001">
    <property type="protein sequence ID" value="NNU79818.1"/>
    <property type="molecule type" value="Genomic_DNA"/>
</dbReference>
<dbReference type="GO" id="GO:0030170">
    <property type="term" value="F:pyridoxal phosphate binding"/>
    <property type="evidence" value="ECO:0007669"/>
    <property type="project" value="InterPro"/>
</dbReference>
<dbReference type="InterPro" id="IPR005302">
    <property type="entry name" value="MoCF_Sase_C"/>
</dbReference>
<comment type="caution">
    <text evidence="2">The sequence shown here is derived from an EMBL/GenBank/DDBJ whole genome shotgun (WGS) entry which is preliminary data.</text>
</comment>
<dbReference type="Pfam" id="PF03473">
    <property type="entry name" value="MOSC"/>
    <property type="match status" value="1"/>
</dbReference>
<dbReference type="Proteomes" id="UP000572377">
    <property type="component" value="Unassembled WGS sequence"/>
</dbReference>
<organism evidence="2 3">
    <name type="scientific">Halovulum dunhuangense</name>
    <dbReference type="NCBI Taxonomy" id="1505036"/>
    <lineage>
        <taxon>Bacteria</taxon>
        <taxon>Pseudomonadati</taxon>
        <taxon>Pseudomonadota</taxon>
        <taxon>Alphaproteobacteria</taxon>
        <taxon>Rhodobacterales</taxon>
        <taxon>Paracoccaceae</taxon>
        <taxon>Halovulum</taxon>
    </lineage>
</organism>
<evidence type="ECO:0000313" key="3">
    <source>
        <dbReference type="Proteomes" id="UP000572377"/>
    </source>
</evidence>
<gene>
    <name evidence="2" type="ORF">HMH01_05115</name>
</gene>
<keyword evidence="3" id="KW-1185">Reference proteome</keyword>
<dbReference type="Pfam" id="PF03476">
    <property type="entry name" value="MOSC_N"/>
    <property type="match status" value="1"/>
</dbReference>
<reference evidence="2 3" key="1">
    <citation type="submission" date="2020-05" db="EMBL/GenBank/DDBJ databases">
        <title>Gimesia benthica sp. nov., a novel planctomycete isolated from a deep-sea water sample of the Northwest Indian Ocean.</title>
        <authorList>
            <person name="Wang J."/>
            <person name="Ruan C."/>
            <person name="Song L."/>
            <person name="Zhu Y."/>
            <person name="Li A."/>
            <person name="Zheng X."/>
            <person name="Wang L."/>
            <person name="Lu Z."/>
            <person name="Huang Y."/>
            <person name="Du W."/>
            <person name="Zhou Y."/>
            <person name="Huang L."/>
            <person name="Dai X."/>
        </authorList>
    </citation>
    <scope>NUCLEOTIDE SEQUENCE [LARGE SCALE GENOMIC DNA]</scope>
    <source>
        <strain evidence="2 3">YYQ-30</strain>
    </source>
</reference>
<sequence>MRSVAHLFRHPIKGVGVEEVTETAVSAGRTLPWDRAYAVAHEAARLSDGWSPCANFVRGAKSPALMAVTARVQGQHVALSHPDLAPIVIDPMRDGDLLLEWLRPICNPNRAAPARLVPAGKDGMTDSPFPSIAILNLASLRALSQRVGRALDPRRFRGNIWFDGGGPWEEFEWIGRRVAVGDVTFEVRERITRCTATHADPDSGRTDTDVLGTLEAGWGHQDFGVYAVALSSGNVATGDEVRPA</sequence>
<protein>
    <submittedName>
        <fullName evidence="2">MOSC domain-containing protein</fullName>
    </submittedName>
</protein>
<dbReference type="GO" id="GO:0030151">
    <property type="term" value="F:molybdenum ion binding"/>
    <property type="evidence" value="ECO:0007669"/>
    <property type="project" value="InterPro"/>
</dbReference>